<dbReference type="EMBL" id="JAFBEI010000010">
    <property type="protein sequence ID" value="MBM7635824.1"/>
    <property type="molecule type" value="Genomic_DNA"/>
</dbReference>
<dbReference type="SUPFAM" id="SSF55811">
    <property type="entry name" value="Nudix"/>
    <property type="match status" value="1"/>
</dbReference>
<dbReference type="RefSeq" id="WP_205016741.1">
    <property type="nucleotide sequence ID" value="NZ_JAFBEI010000010.1"/>
</dbReference>
<protein>
    <submittedName>
        <fullName evidence="4">ADP-ribose pyrophosphatase YjhB (NUDIX family)</fullName>
    </submittedName>
</protein>
<dbReference type="Gene3D" id="3.90.79.10">
    <property type="entry name" value="Nucleoside Triphosphate Pyrophosphohydrolase"/>
    <property type="match status" value="1"/>
</dbReference>
<dbReference type="PANTHER" id="PTHR43046:SF14">
    <property type="entry name" value="MUTT_NUDIX FAMILY PROTEIN"/>
    <property type="match status" value="1"/>
</dbReference>
<dbReference type="Proteomes" id="UP000809081">
    <property type="component" value="Unassembled WGS sequence"/>
</dbReference>
<dbReference type="InterPro" id="IPR000086">
    <property type="entry name" value="NUDIX_hydrolase_dom"/>
</dbReference>
<feature type="domain" description="Nudix hydrolase" evidence="3">
    <location>
        <begin position="11"/>
        <end position="139"/>
    </location>
</feature>
<comment type="cofactor">
    <cofactor evidence="1">
        <name>Mg(2+)</name>
        <dbReference type="ChEBI" id="CHEBI:18420"/>
    </cofactor>
</comment>
<comment type="caution">
    <text evidence="4">The sequence shown here is derived from an EMBL/GenBank/DDBJ whole genome shotgun (WGS) entry which is preliminary data.</text>
</comment>
<dbReference type="PANTHER" id="PTHR43046">
    <property type="entry name" value="GDP-MANNOSE MANNOSYL HYDROLASE"/>
    <property type="match status" value="1"/>
</dbReference>
<gene>
    <name evidence="4" type="ORF">JOC31_000638</name>
</gene>
<dbReference type="CDD" id="cd04688">
    <property type="entry name" value="NUDIX_Hydrolase"/>
    <property type="match status" value="1"/>
</dbReference>
<reference evidence="4 5" key="1">
    <citation type="submission" date="2021-01" db="EMBL/GenBank/DDBJ databases">
        <title>Genomic Encyclopedia of Type Strains, Phase IV (KMG-IV): sequencing the most valuable type-strain genomes for metagenomic binning, comparative biology and taxonomic classification.</title>
        <authorList>
            <person name="Goeker M."/>
        </authorList>
    </citation>
    <scope>NUCLEOTIDE SEQUENCE [LARGE SCALE GENOMIC DNA]</scope>
    <source>
        <strain evidence="4 5">DSM 27513</strain>
    </source>
</reference>
<sequence>MDFRTKVDNQVYGVRVSALMIRDGQIYLVKSPKEGYYLLGGAILVNETTEEAIKREIKEEVGISIEVEKLAFIVENHFTLEETSYHQVEFHYLVQPLGEPRTEIIEGGEARSCEWVPLDQLGSLDLNPSFLKKALHQLDTPLTHVTNKGV</sequence>
<proteinExistence type="predicted"/>
<evidence type="ECO:0000256" key="2">
    <source>
        <dbReference type="ARBA" id="ARBA00022801"/>
    </source>
</evidence>
<dbReference type="PROSITE" id="PS00893">
    <property type="entry name" value="NUDIX_BOX"/>
    <property type="match status" value="1"/>
</dbReference>
<evidence type="ECO:0000259" key="3">
    <source>
        <dbReference type="PROSITE" id="PS51462"/>
    </source>
</evidence>
<evidence type="ECO:0000256" key="1">
    <source>
        <dbReference type="ARBA" id="ARBA00001946"/>
    </source>
</evidence>
<dbReference type="InterPro" id="IPR015797">
    <property type="entry name" value="NUDIX_hydrolase-like_dom_sf"/>
</dbReference>
<dbReference type="InterPro" id="IPR020084">
    <property type="entry name" value="NUDIX_hydrolase_CS"/>
</dbReference>
<evidence type="ECO:0000313" key="5">
    <source>
        <dbReference type="Proteomes" id="UP000809081"/>
    </source>
</evidence>
<evidence type="ECO:0000313" key="4">
    <source>
        <dbReference type="EMBL" id="MBM7635824.1"/>
    </source>
</evidence>
<name>A0ABS2PK65_9STRE</name>
<accession>A0ABS2PK65</accession>
<dbReference type="PROSITE" id="PS51462">
    <property type="entry name" value="NUDIX"/>
    <property type="match status" value="1"/>
</dbReference>
<keyword evidence="2" id="KW-0378">Hydrolase</keyword>
<dbReference type="Pfam" id="PF00293">
    <property type="entry name" value="NUDIX"/>
    <property type="match status" value="1"/>
</dbReference>
<keyword evidence="5" id="KW-1185">Reference proteome</keyword>
<organism evidence="4 5">
    <name type="scientific">Streptococcus saliviloxodontae</name>
    <dbReference type="NCBI Taxonomy" id="1349416"/>
    <lineage>
        <taxon>Bacteria</taxon>
        <taxon>Bacillati</taxon>
        <taxon>Bacillota</taxon>
        <taxon>Bacilli</taxon>
        <taxon>Lactobacillales</taxon>
        <taxon>Streptococcaceae</taxon>
        <taxon>Streptococcus</taxon>
    </lineage>
</organism>